<keyword evidence="3" id="KW-1185">Reference proteome</keyword>
<dbReference type="EMBL" id="CP119937">
    <property type="protein sequence ID" value="WFD03468.1"/>
    <property type="molecule type" value="Genomic_DNA"/>
</dbReference>
<sequence length="143" mass="16272">MPPRAASGKARTPKRAPGPGKQPKSFTEDQGMAHLLALSEQAVSKTDSEYQHRVDRTHAAQEMRAQAEKERRKKKQEARSTSDKPTRAAMIALLREKRREKSRARKTQRRLRDEEPEEAPPGPRPILKTRTRAEAPKKRVSFG</sequence>
<feature type="compositionally biased region" description="Basic and acidic residues" evidence="1">
    <location>
        <begin position="46"/>
        <end position="70"/>
    </location>
</feature>
<accession>A0AAF0ITK4</accession>
<feature type="region of interest" description="Disordered" evidence="1">
    <location>
        <begin position="1"/>
        <end position="143"/>
    </location>
</feature>
<organism evidence="2 3">
    <name type="scientific">Malassezia obtusa</name>
    <dbReference type="NCBI Taxonomy" id="76774"/>
    <lineage>
        <taxon>Eukaryota</taxon>
        <taxon>Fungi</taxon>
        <taxon>Dikarya</taxon>
        <taxon>Basidiomycota</taxon>
        <taxon>Ustilaginomycotina</taxon>
        <taxon>Malasseziomycetes</taxon>
        <taxon>Malasseziales</taxon>
        <taxon>Malasseziaceae</taxon>
        <taxon>Malassezia</taxon>
    </lineage>
</organism>
<evidence type="ECO:0000313" key="3">
    <source>
        <dbReference type="Proteomes" id="UP001214603"/>
    </source>
</evidence>
<feature type="compositionally biased region" description="Basic residues" evidence="1">
    <location>
        <begin position="100"/>
        <end position="109"/>
    </location>
</feature>
<protein>
    <submittedName>
        <fullName evidence="2">Uncharacterized protein</fullName>
    </submittedName>
</protein>
<reference evidence="2" key="1">
    <citation type="submission" date="2023-03" db="EMBL/GenBank/DDBJ databases">
        <title>Mating type loci evolution in Malassezia.</title>
        <authorList>
            <person name="Coelho M.A."/>
        </authorList>
    </citation>
    <scope>NUCLEOTIDE SEQUENCE</scope>
    <source>
        <strain evidence="2">CBS 7876</strain>
    </source>
</reference>
<dbReference type="Proteomes" id="UP001214603">
    <property type="component" value="Chromosome 4"/>
</dbReference>
<feature type="compositionally biased region" description="Basic and acidic residues" evidence="1">
    <location>
        <begin position="77"/>
        <end position="86"/>
    </location>
</feature>
<evidence type="ECO:0000256" key="1">
    <source>
        <dbReference type="SAM" id="MobiDB-lite"/>
    </source>
</evidence>
<evidence type="ECO:0000313" key="2">
    <source>
        <dbReference type="EMBL" id="WFD03468.1"/>
    </source>
</evidence>
<name>A0AAF0ITK4_9BASI</name>
<gene>
    <name evidence="2" type="ORF">MOBT1_002159</name>
</gene>
<proteinExistence type="predicted"/>
<dbReference type="AlphaFoldDB" id="A0AAF0ITK4"/>